<keyword evidence="5" id="KW-0547">Nucleotide-binding</keyword>
<comment type="catalytic activity">
    <reaction evidence="9">
        <text>dITP + H2O = dIMP + diphosphate + H(+)</text>
        <dbReference type="Rhea" id="RHEA:28342"/>
        <dbReference type="ChEBI" id="CHEBI:15377"/>
        <dbReference type="ChEBI" id="CHEBI:15378"/>
        <dbReference type="ChEBI" id="CHEBI:33019"/>
        <dbReference type="ChEBI" id="CHEBI:61194"/>
        <dbReference type="ChEBI" id="CHEBI:61382"/>
        <dbReference type="EC" id="3.6.1.66"/>
    </reaction>
</comment>
<sequence>MQIVLATRNQHKAVELERILLELDLQFELLTVDKFPDAPEVEETENTFEGNALLKARALCNFTGLPAIADDSGICIDALEGSPGVLSARWSGATENIDRANVDLVLAQTVSVPEGQRGAQFQCAAVAVFPDGREFVSLGSMPGALLTAPRGSNGFGYDPIFVPDGFTKTTAEMSASDKDEISHRGIALRKLAQLLKEG</sequence>
<dbReference type="GO" id="GO:0017111">
    <property type="term" value="F:ribonucleoside triphosphate phosphatase activity"/>
    <property type="evidence" value="ECO:0007669"/>
    <property type="project" value="InterPro"/>
</dbReference>
<evidence type="ECO:0000256" key="16">
    <source>
        <dbReference type="ARBA" id="ARBA00083635"/>
    </source>
</evidence>
<evidence type="ECO:0000313" key="20">
    <source>
        <dbReference type="EMBL" id="CAB4743184.1"/>
    </source>
</evidence>
<evidence type="ECO:0000256" key="10">
    <source>
        <dbReference type="ARBA" id="ARBA00052017"/>
    </source>
</evidence>
<evidence type="ECO:0000256" key="13">
    <source>
        <dbReference type="ARBA" id="ARBA00075987"/>
    </source>
</evidence>
<evidence type="ECO:0000313" key="23">
    <source>
        <dbReference type="EMBL" id="CAB5029044.1"/>
    </source>
</evidence>
<comment type="cofactor">
    <cofactor evidence="1">
        <name>Mg(2+)</name>
        <dbReference type="ChEBI" id="CHEBI:18420"/>
    </cofactor>
</comment>
<comment type="catalytic activity">
    <reaction evidence="10">
        <text>XTP + H2O = XMP + diphosphate + H(+)</text>
        <dbReference type="Rhea" id="RHEA:28610"/>
        <dbReference type="ChEBI" id="CHEBI:15377"/>
        <dbReference type="ChEBI" id="CHEBI:15378"/>
        <dbReference type="ChEBI" id="CHEBI:33019"/>
        <dbReference type="ChEBI" id="CHEBI:57464"/>
        <dbReference type="ChEBI" id="CHEBI:61314"/>
        <dbReference type="EC" id="3.6.1.66"/>
    </reaction>
</comment>
<dbReference type="FunFam" id="3.90.950.10:FF:000001">
    <property type="entry name" value="dITP/XTP pyrophosphatase"/>
    <property type="match status" value="1"/>
</dbReference>
<dbReference type="AlphaFoldDB" id="A0A6J6XQ35"/>
<evidence type="ECO:0000256" key="12">
    <source>
        <dbReference type="ARBA" id="ARBA00071289"/>
    </source>
</evidence>
<dbReference type="GO" id="GO:0035870">
    <property type="term" value="F:dITP diphosphatase activity"/>
    <property type="evidence" value="ECO:0007669"/>
    <property type="project" value="UniProtKB-ARBA"/>
</dbReference>
<dbReference type="InterPro" id="IPR002637">
    <property type="entry name" value="RdgB/HAM1"/>
</dbReference>
<dbReference type="EMBL" id="CAFBIX010000021">
    <property type="protein sequence ID" value="CAB4847816.1"/>
    <property type="molecule type" value="Genomic_DNA"/>
</dbReference>
<dbReference type="GO" id="GO:0009146">
    <property type="term" value="P:purine nucleoside triphosphate catabolic process"/>
    <property type="evidence" value="ECO:0007669"/>
    <property type="project" value="UniProtKB-ARBA"/>
</dbReference>
<evidence type="ECO:0000256" key="7">
    <source>
        <dbReference type="ARBA" id="ARBA00022842"/>
    </source>
</evidence>
<evidence type="ECO:0000256" key="9">
    <source>
        <dbReference type="ARBA" id="ARBA00051875"/>
    </source>
</evidence>
<dbReference type="PANTHER" id="PTHR11067">
    <property type="entry name" value="INOSINE TRIPHOSPHATE PYROPHOSPHATASE/HAM1 PROTEIN"/>
    <property type="match status" value="1"/>
</dbReference>
<dbReference type="SUPFAM" id="SSF52972">
    <property type="entry name" value="ITPase-like"/>
    <property type="match status" value="1"/>
</dbReference>
<evidence type="ECO:0000313" key="21">
    <source>
        <dbReference type="EMBL" id="CAB4798255.1"/>
    </source>
</evidence>
<dbReference type="EMBL" id="CAEZZD010000025">
    <property type="protein sequence ID" value="CAB4743184.1"/>
    <property type="molecule type" value="Genomic_DNA"/>
</dbReference>
<evidence type="ECO:0000313" key="18">
    <source>
        <dbReference type="EMBL" id="CAB4344623.1"/>
    </source>
</evidence>
<keyword evidence="4" id="KW-0479">Metal-binding</keyword>
<evidence type="ECO:0000256" key="1">
    <source>
        <dbReference type="ARBA" id="ARBA00001946"/>
    </source>
</evidence>
<dbReference type="EMBL" id="CAEZYC010000015">
    <property type="protein sequence ID" value="CAB4703372.1"/>
    <property type="molecule type" value="Genomic_DNA"/>
</dbReference>
<evidence type="ECO:0000313" key="17">
    <source>
        <dbReference type="EMBL" id="CAB4342241.1"/>
    </source>
</evidence>
<evidence type="ECO:0000256" key="15">
    <source>
        <dbReference type="ARBA" id="ARBA00083186"/>
    </source>
</evidence>
<comment type="similarity">
    <text evidence="2">Belongs to the HAM1 NTPase family.</text>
</comment>
<evidence type="ECO:0000256" key="8">
    <source>
        <dbReference type="ARBA" id="ARBA00023080"/>
    </source>
</evidence>
<dbReference type="EC" id="3.6.1.66" evidence="11"/>
<dbReference type="CDD" id="cd00515">
    <property type="entry name" value="HAM1"/>
    <property type="match status" value="1"/>
</dbReference>
<name>A0A6J6XQ35_9ZZZZ</name>
<dbReference type="EMBL" id="CAFBPK010000033">
    <property type="protein sequence ID" value="CAB5029044.1"/>
    <property type="molecule type" value="Genomic_DNA"/>
</dbReference>
<dbReference type="NCBIfam" id="TIGR00042">
    <property type="entry name" value="RdgB/HAM1 family non-canonical purine NTP pyrophosphatase"/>
    <property type="match status" value="1"/>
</dbReference>
<evidence type="ECO:0000256" key="6">
    <source>
        <dbReference type="ARBA" id="ARBA00022801"/>
    </source>
</evidence>
<proteinExistence type="inferred from homology"/>
<dbReference type="InterPro" id="IPR020922">
    <property type="entry name" value="dITP/XTP_pyrophosphatase"/>
</dbReference>
<reference evidence="21" key="1">
    <citation type="submission" date="2020-05" db="EMBL/GenBank/DDBJ databases">
        <authorList>
            <person name="Chiriac C."/>
            <person name="Salcher M."/>
            <person name="Ghai R."/>
            <person name="Kavagutti S V."/>
        </authorList>
    </citation>
    <scope>NUCLEOTIDE SEQUENCE</scope>
</reference>
<dbReference type="Gene3D" id="3.90.950.10">
    <property type="match status" value="1"/>
</dbReference>
<dbReference type="GO" id="GO:0046872">
    <property type="term" value="F:metal ion binding"/>
    <property type="evidence" value="ECO:0007669"/>
    <property type="project" value="UniProtKB-KW"/>
</dbReference>
<gene>
    <name evidence="19" type="ORF">UFOPK2648_00444</name>
    <name evidence="20" type="ORF">UFOPK2824_00278</name>
    <name evidence="21" type="ORF">UFOPK3037_00447</name>
    <name evidence="22" type="ORF">UFOPK3278_00684</name>
    <name evidence="17" type="ORF">UFOPK3406_01109</name>
    <name evidence="18" type="ORF">UFOPK3925_01405</name>
    <name evidence="23" type="ORF">UFOPK4097_01461</name>
</gene>
<organism evidence="21">
    <name type="scientific">freshwater metagenome</name>
    <dbReference type="NCBI Taxonomy" id="449393"/>
    <lineage>
        <taxon>unclassified sequences</taxon>
        <taxon>metagenomes</taxon>
        <taxon>ecological metagenomes</taxon>
    </lineage>
</organism>
<evidence type="ECO:0000256" key="5">
    <source>
        <dbReference type="ARBA" id="ARBA00022741"/>
    </source>
</evidence>
<keyword evidence="6" id="KW-0378">Hydrolase</keyword>
<evidence type="ECO:0000256" key="3">
    <source>
        <dbReference type="ARBA" id="ARBA00011738"/>
    </source>
</evidence>
<dbReference type="GO" id="GO:0036220">
    <property type="term" value="F:ITP diphosphatase activity"/>
    <property type="evidence" value="ECO:0007669"/>
    <property type="project" value="UniProtKB-EC"/>
</dbReference>
<comment type="subunit">
    <text evidence="3">Homodimer.</text>
</comment>
<evidence type="ECO:0000256" key="11">
    <source>
        <dbReference type="ARBA" id="ARBA00066468"/>
    </source>
</evidence>
<dbReference type="PANTHER" id="PTHR11067:SF9">
    <property type="entry name" value="INOSINE TRIPHOSPHATE PYROPHOSPHATASE"/>
    <property type="match status" value="1"/>
</dbReference>
<evidence type="ECO:0000256" key="4">
    <source>
        <dbReference type="ARBA" id="ARBA00022723"/>
    </source>
</evidence>
<dbReference type="EMBL" id="CAFAAO010000004">
    <property type="protein sequence ID" value="CAB4798255.1"/>
    <property type="molecule type" value="Genomic_DNA"/>
</dbReference>
<evidence type="ECO:0000313" key="22">
    <source>
        <dbReference type="EMBL" id="CAB4847816.1"/>
    </source>
</evidence>
<dbReference type="GO" id="GO:0005829">
    <property type="term" value="C:cytosol"/>
    <property type="evidence" value="ECO:0007669"/>
    <property type="project" value="TreeGrafter"/>
</dbReference>
<keyword evidence="7" id="KW-0460">Magnesium</keyword>
<evidence type="ECO:0000256" key="2">
    <source>
        <dbReference type="ARBA" id="ARBA00008023"/>
    </source>
</evidence>
<evidence type="ECO:0000313" key="19">
    <source>
        <dbReference type="EMBL" id="CAB4703372.1"/>
    </source>
</evidence>
<dbReference type="InterPro" id="IPR029001">
    <property type="entry name" value="ITPase-like_fam"/>
</dbReference>
<accession>A0A6J6XQ35</accession>
<dbReference type="HAMAP" id="MF_01405">
    <property type="entry name" value="Non_canon_purine_NTPase"/>
    <property type="match status" value="1"/>
</dbReference>
<dbReference type="GO" id="GO:0009117">
    <property type="term" value="P:nucleotide metabolic process"/>
    <property type="evidence" value="ECO:0007669"/>
    <property type="project" value="UniProtKB-KW"/>
</dbReference>
<dbReference type="EMBL" id="CAESAI010000030">
    <property type="protein sequence ID" value="CAB4342241.1"/>
    <property type="molecule type" value="Genomic_DNA"/>
</dbReference>
<keyword evidence="8" id="KW-0546">Nucleotide metabolism</keyword>
<protein>
    <recommendedName>
        <fullName evidence="12">dITP/XTP pyrophosphatase</fullName>
        <ecNumber evidence="11">3.6.1.66</ecNumber>
    </recommendedName>
    <alternativeName>
        <fullName evidence="13">Non-canonical purine NTP pyrophosphatase</fullName>
    </alternativeName>
    <alternativeName>
        <fullName evidence="14">Non-standard purine NTP pyrophosphatase</fullName>
    </alternativeName>
    <alternativeName>
        <fullName evidence="16">Nucleoside-triphosphate diphosphatase</fullName>
    </alternativeName>
    <alternativeName>
        <fullName evidence="15">Nucleoside-triphosphate pyrophosphatase</fullName>
    </alternativeName>
</protein>
<evidence type="ECO:0000256" key="14">
    <source>
        <dbReference type="ARBA" id="ARBA00078805"/>
    </source>
</evidence>
<dbReference type="GO" id="GO:0000166">
    <property type="term" value="F:nucleotide binding"/>
    <property type="evidence" value="ECO:0007669"/>
    <property type="project" value="UniProtKB-KW"/>
</dbReference>
<dbReference type="Pfam" id="PF01725">
    <property type="entry name" value="Ham1p_like"/>
    <property type="match status" value="1"/>
</dbReference>
<dbReference type="GO" id="GO:0036222">
    <property type="term" value="F:XTP diphosphatase activity"/>
    <property type="evidence" value="ECO:0007669"/>
    <property type="project" value="UniProtKB-ARBA"/>
</dbReference>
<dbReference type="EMBL" id="CAESAD010000014">
    <property type="protein sequence ID" value="CAB4344623.1"/>
    <property type="molecule type" value="Genomic_DNA"/>
</dbReference>